<evidence type="ECO:0000256" key="4">
    <source>
        <dbReference type="ARBA" id="ARBA00022679"/>
    </source>
</evidence>
<evidence type="ECO:0000256" key="2">
    <source>
        <dbReference type="ARBA" id="ARBA00022448"/>
    </source>
</evidence>
<dbReference type="EMBL" id="CP025257">
    <property type="protein sequence ID" value="AUF83713.1"/>
    <property type="molecule type" value="Genomic_DNA"/>
</dbReference>
<evidence type="ECO:0000256" key="3">
    <source>
        <dbReference type="ARBA" id="ARBA00022597"/>
    </source>
</evidence>
<proteinExistence type="predicted"/>
<dbReference type="Pfam" id="PF00358">
    <property type="entry name" value="PTS_EIIA_1"/>
    <property type="match status" value="1"/>
</dbReference>
<dbReference type="OrthoDB" id="9797715at2"/>
<dbReference type="GO" id="GO:0016301">
    <property type="term" value="F:kinase activity"/>
    <property type="evidence" value="ECO:0007669"/>
    <property type="project" value="UniProtKB-KW"/>
</dbReference>
<dbReference type="RefSeq" id="WP_027048531.1">
    <property type="nucleotide sequence ID" value="NZ_CP025257.1"/>
</dbReference>
<accession>A0A2K9BNU9</accession>
<dbReference type="InterPro" id="IPR050890">
    <property type="entry name" value="PTS_EIIA_component"/>
</dbReference>
<dbReference type="PANTHER" id="PTHR45008:SF1">
    <property type="entry name" value="PTS SYSTEM GLUCOSE-SPECIFIC EIIA COMPONENT"/>
    <property type="match status" value="1"/>
</dbReference>
<protein>
    <recommendedName>
        <fullName evidence="7">PTS EIIA type-1 domain-containing protein</fullName>
    </recommendedName>
</protein>
<dbReference type="SUPFAM" id="SSF51261">
    <property type="entry name" value="Duplicated hybrid motif"/>
    <property type="match status" value="1"/>
</dbReference>
<evidence type="ECO:0000256" key="1">
    <source>
        <dbReference type="ARBA" id="ARBA00004496"/>
    </source>
</evidence>
<gene>
    <name evidence="8" type="ORF">CXP39_02800</name>
</gene>
<name>A0A2K9BNU9_9MOLU</name>
<dbReference type="AlphaFoldDB" id="A0A2K9BNU9"/>
<dbReference type="Gene3D" id="2.70.70.10">
    <property type="entry name" value="Glucose Permease (Domain IIA)"/>
    <property type="match status" value="1"/>
</dbReference>
<keyword evidence="9" id="KW-1185">Reference proteome</keyword>
<comment type="subcellular location">
    <subcellularLocation>
        <location evidence="1">Cytoplasm</location>
    </subcellularLocation>
</comment>
<keyword evidence="6" id="KW-0418">Kinase</keyword>
<dbReference type="GO" id="GO:0009401">
    <property type="term" value="P:phosphoenolpyruvate-dependent sugar phosphotransferase system"/>
    <property type="evidence" value="ECO:0007669"/>
    <property type="project" value="UniProtKB-KW"/>
</dbReference>
<dbReference type="Proteomes" id="UP000233419">
    <property type="component" value="Chromosome"/>
</dbReference>
<keyword evidence="3" id="KW-0762">Sugar transport</keyword>
<reference evidence="8 9" key="1">
    <citation type="submission" date="2017-12" db="EMBL/GenBank/DDBJ databases">
        <title>Mesoplasma syrphidae YJS, Complete Genome.</title>
        <authorList>
            <person name="Knight T.F."/>
            <person name="Citino T."/>
            <person name="Rubinstein R."/>
            <person name="Neuschaefer Z."/>
        </authorList>
    </citation>
    <scope>NUCLEOTIDE SEQUENCE [LARGE SCALE GENOMIC DNA]</scope>
    <source>
        <strain evidence="8 9">YJS</strain>
    </source>
</reference>
<sequence length="161" mass="18138">MMFIKQNRAIKIYAPADGSILDLSAISNSSIKEIIAKEGFVLQTLKHSFVSPISGKIVMILKTKRAYKIKTKAGIQMLLFLVLEDNHWKIDKFVSNTENGKKVKALRTLCDISLKKNKTDLKEEIDQIINVPILLTNVNEKTLKILKFGEVKKGDLVAILK</sequence>
<evidence type="ECO:0000313" key="9">
    <source>
        <dbReference type="Proteomes" id="UP000233419"/>
    </source>
</evidence>
<feature type="domain" description="PTS EIIA type-1" evidence="7">
    <location>
        <begin position="28"/>
        <end position="137"/>
    </location>
</feature>
<keyword evidence="5" id="KW-0598">Phosphotransferase system</keyword>
<dbReference type="InterPro" id="IPR001127">
    <property type="entry name" value="PTS_EIIA_1_perm"/>
</dbReference>
<dbReference type="InterPro" id="IPR011055">
    <property type="entry name" value="Dup_hybrid_motif"/>
</dbReference>
<organism evidence="8 9">
    <name type="scientific">Mesoplasma syrphidae</name>
    <dbReference type="NCBI Taxonomy" id="225999"/>
    <lineage>
        <taxon>Bacteria</taxon>
        <taxon>Bacillati</taxon>
        <taxon>Mycoplasmatota</taxon>
        <taxon>Mollicutes</taxon>
        <taxon>Entomoplasmatales</taxon>
        <taxon>Entomoplasmataceae</taxon>
        <taxon>Mesoplasma</taxon>
    </lineage>
</organism>
<dbReference type="KEGG" id="msyr:CXP39_02800"/>
<evidence type="ECO:0000259" key="7">
    <source>
        <dbReference type="PROSITE" id="PS51093"/>
    </source>
</evidence>
<keyword evidence="2" id="KW-0813">Transport</keyword>
<dbReference type="PANTHER" id="PTHR45008">
    <property type="entry name" value="PTS SYSTEM GLUCOSE-SPECIFIC EIIA COMPONENT"/>
    <property type="match status" value="1"/>
</dbReference>
<keyword evidence="4" id="KW-0808">Transferase</keyword>
<evidence type="ECO:0000256" key="6">
    <source>
        <dbReference type="ARBA" id="ARBA00022777"/>
    </source>
</evidence>
<evidence type="ECO:0000313" key="8">
    <source>
        <dbReference type="EMBL" id="AUF83713.1"/>
    </source>
</evidence>
<dbReference type="PROSITE" id="PS51093">
    <property type="entry name" value="PTS_EIIA_TYPE_1"/>
    <property type="match status" value="1"/>
</dbReference>
<evidence type="ECO:0000256" key="5">
    <source>
        <dbReference type="ARBA" id="ARBA00022683"/>
    </source>
</evidence>
<dbReference type="GO" id="GO:0005737">
    <property type="term" value="C:cytoplasm"/>
    <property type="evidence" value="ECO:0007669"/>
    <property type="project" value="UniProtKB-SubCell"/>
</dbReference>